<evidence type="ECO:0000313" key="3">
    <source>
        <dbReference type="Proteomes" id="UP000440224"/>
    </source>
</evidence>
<dbReference type="EMBL" id="WJIE01000008">
    <property type="protein sequence ID" value="MRG95537.1"/>
    <property type="molecule type" value="Genomic_DNA"/>
</dbReference>
<name>A0A6N7PVF1_9BACT</name>
<feature type="coiled-coil region" evidence="1">
    <location>
        <begin position="107"/>
        <end position="146"/>
    </location>
</feature>
<dbReference type="Gene3D" id="1.10.30.50">
    <property type="match status" value="1"/>
</dbReference>
<proteinExistence type="predicted"/>
<sequence>MTVEHCTPQSVDRNLANVYENLLYACWFCNRARSNTPLHDEHGTPLLDPTVDAWADHFEVVGDRLVPRTERGTYAEIVYDINDERKVRKRKARRQFIHSHLERRITLIRLANRLERSDDDRARTEAEILKRAVRDLEERMRRYLGVPEQVTAEYRCRCATQLRDLPHQLERQLVEL</sequence>
<organism evidence="2 3">
    <name type="scientific">Polyangium spumosum</name>
    <dbReference type="NCBI Taxonomy" id="889282"/>
    <lineage>
        <taxon>Bacteria</taxon>
        <taxon>Pseudomonadati</taxon>
        <taxon>Myxococcota</taxon>
        <taxon>Polyangia</taxon>
        <taxon>Polyangiales</taxon>
        <taxon>Polyangiaceae</taxon>
        <taxon>Polyangium</taxon>
    </lineage>
</organism>
<dbReference type="OrthoDB" id="9816185at2"/>
<dbReference type="AlphaFoldDB" id="A0A6N7PVF1"/>
<protein>
    <recommendedName>
        <fullName evidence="4">HNH domain-containing protein</fullName>
    </recommendedName>
</protein>
<evidence type="ECO:0000313" key="2">
    <source>
        <dbReference type="EMBL" id="MRG95537.1"/>
    </source>
</evidence>
<dbReference type="Proteomes" id="UP000440224">
    <property type="component" value="Unassembled WGS sequence"/>
</dbReference>
<comment type="caution">
    <text evidence="2">The sequence shown here is derived from an EMBL/GenBank/DDBJ whole genome shotgun (WGS) entry which is preliminary data.</text>
</comment>
<keyword evidence="1" id="KW-0175">Coiled coil</keyword>
<reference evidence="2 3" key="1">
    <citation type="submission" date="2019-10" db="EMBL/GenBank/DDBJ databases">
        <title>A soil myxobacterium in the family Polyangiaceae.</title>
        <authorList>
            <person name="Li Y."/>
            <person name="Wang J."/>
        </authorList>
    </citation>
    <scope>NUCLEOTIDE SEQUENCE [LARGE SCALE GENOMIC DNA]</scope>
    <source>
        <strain evidence="2 3">DSM 14734</strain>
    </source>
</reference>
<evidence type="ECO:0000256" key="1">
    <source>
        <dbReference type="SAM" id="Coils"/>
    </source>
</evidence>
<accession>A0A6N7PVF1</accession>
<dbReference type="RefSeq" id="WP_153822356.1">
    <property type="nucleotide sequence ID" value="NZ_WJIE01000008.1"/>
</dbReference>
<evidence type="ECO:0008006" key="4">
    <source>
        <dbReference type="Google" id="ProtNLM"/>
    </source>
</evidence>
<keyword evidence="3" id="KW-1185">Reference proteome</keyword>
<gene>
    <name evidence="2" type="ORF">GF068_27000</name>
</gene>